<sequence length="230" mass="27224">MMIRSFHSFSFHQISYIPPQNQLRRNSCHCSYCATSNIKQITLPNQQYEIEMHRKTRLANLLLDNLQNSHKHLRSKHKYRNFQIFTRNKQQLLHNSNHQSPSPSSQDEIKNDSQDKKQSPKYSHHVNSKQSNTYFLNHLKTQMTRIDNNLNQLIQTSRQQITEPDEITITSKRTKQTIIKTIKTHQSYKSAYSISLNKRFLHPNKMHTIPINLFTRTQQTSSKHALNCID</sequence>
<evidence type="ECO:0000313" key="2">
    <source>
        <dbReference type="EMBL" id="CAD8122519.1"/>
    </source>
</evidence>
<feature type="compositionally biased region" description="Low complexity" evidence="1">
    <location>
        <begin position="94"/>
        <end position="106"/>
    </location>
</feature>
<name>A0A8S1R4C2_9CILI</name>
<dbReference type="Proteomes" id="UP000692954">
    <property type="component" value="Unassembled WGS sequence"/>
</dbReference>
<feature type="region of interest" description="Disordered" evidence="1">
    <location>
        <begin position="93"/>
        <end position="131"/>
    </location>
</feature>
<evidence type="ECO:0000313" key="3">
    <source>
        <dbReference type="Proteomes" id="UP000692954"/>
    </source>
</evidence>
<comment type="caution">
    <text evidence="2">The sequence shown here is derived from an EMBL/GenBank/DDBJ whole genome shotgun (WGS) entry which is preliminary data.</text>
</comment>
<evidence type="ECO:0000256" key="1">
    <source>
        <dbReference type="SAM" id="MobiDB-lite"/>
    </source>
</evidence>
<dbReference type="AlphaFoldDB" id="A0A8S1R4C2"/>
<accession>A0A8S1R4C2</accession>
<keyword evidence="3" id="KW-1185">Reference proteome</keyword>
<dbReference type="EMBL" id="CAJJDN010000139">
    <property type="protein sequence ID" value="CAD8122519.1"/>
    <property type="molecule type" value="Genomic_DNA"/>
</dbReference>
<dbReference type="OrthoDB" id="299057at2759"/>
<reference evidence="2" key="1">
    <citation type="submission" date="2021-01" db="EMBL/GenBank/DDBJ databases">
        <authorList>
            <consortium name="Genoscope - CEA"/>
            <person name="William W."/>
        </authorList>
    </citation>
    <scope>NUCLEOTIDE SEQUENCE</scope>
</reference>
<protein>
    <submittedName>
        <fullName evidence="2">Uncharacterized protein</fullName>
    </submittedName>
</protein>
<proteinExistence type="predicted"/>
<feature type="compositionally biased region" description="Basic and acidic residues" evidence="1">
    <location>
        <begin position="107"/>
        <end position="118"/>
    </location>
</feature>
<gene>
    <name evidence="2" type="ORF">PSON_ATCC_30995.1.T1390031</name>
</gene>
<organism evidence="2 3">
    <name type="scientific">Paramecium sonneborni</name>
    <dbReference type="NCBI Taxonomy" id="65129"/>
    <lineage>
        <taxon>Eukaryota</taxon>
        <taxon>Sar</taxon>
        <taxon>Alveolata</taxon>
        <taxon>Ciliophora</taxon>
        <taxon>Intramacronucleata</taxon>
        <taxon>Oligohymenophorea</taxon>
        <taxon>Peniculida</taxon>
        <taxon>Parameciidae</taxon>
        <taxon>Paramecium</taxon>
    </lineage>
</organism>